<feature type="compositionally biased region" description="Basic and acidic residues" evidence="2">
    <location>
        <begin position="87"/>
        <end position="96"/>
    </location>
</feature>
<feature type="coiled-coil region" evidence="1">
    <location>
        <begin position="144"/>
        <end position="206"/>
    </location>
</feature>
<evidence type="ECO:0000256" key="2">
    <source>
        <dbReference type="SAM" id="MobiDB-lite"/>
    </source>
</evidence>
<proteinExistence type="predicted"/>
<sequence length="491" mass="54587">MPQAEAESSKAHIISVEPGHDTETIMAAAEAIANPVSPCEIGRDPDKVGASGAQDMTNTRIGGLGPSREQNLPSAGRHSKGSASTKPQRESVVREAEDSDYLSDSATETVVADNWTGMLQRAIKAAVNSRLQTQQELEKKDCTIDKLKKSNRKKRCEIEELKDTISMLRKHSNQVEERYKNAETLLREANASTADLRSDIARLSNALPEFTKDDQYFKTKFSGIFYSLENWVLQYFMHSKIDSSNILLLPTELRVGLSEIWGEGWKAFALEETLHTIEAVAILVIQSMIFDTRILGILGDSLPKIEEYFGSCSVDEINNWRMQTTRMIVEDKGFPARLKQRVCEVVEHIDKLLGPLGDDTLRRAVKRMRGLKAIVEEAAELALECNKEPATFHFRTYTLGSQCQAKYMTDAHRTVDDEGLGDDGACVKFTVSPAVLRVPTSNANDEPIIIMKARVVRHLQGPSRGSQTRDDIESITGPQLDQAFGSSENQV</sequence>
<name>A0A3N4LRN8_9PEZI</name>
<organism evidence="3 4">
    <name type="scientific">Terfezia boudieri ATCC MYA-4762</name>
    <dbReference type="NCBI Taxonomy" id="1051890"/>
    <lineage>
        <taxon>Eukaryota</taxon>
        <taxon>Fungi</taxon>
        <taxon>Dikarya</taxon>
        <taxon>Ascomycota</taxon>
        <taxon>Pezizomycotina</taxon>
        <taxon>Pezizomycetes</taxon>
        <taxon>Pezizales</taxon>
        <taxon>Pezizaceae</taxon>
        <taxon>Terfezia</taxon>
    </lineage>
</organism>
<accession>A0A3N4LRN8</accession>
<feature type="region of interest" description="Disordered" evidence="2">
    <location>
        <begin position="36"/>
        <end position="103"/>
    </location>
</feature>
<evidence type="ECO:0000313" key="4">
    <source>
        <dbReference type="Proteomes" id="UP000267821"/>
    </source>
</evidence>
<feature type="compositionally biased region" description="Polar residues" evidence="2">
    <location>
        <begin position="476"/>
        <end position="491"/>
    </location>
</feature>
<dbReference type="Proteomes" id="UP000267821">
    <property type="component" value="Unassembled WGS sequence"/>
</dbReference>
<dbReference type="OrthoDB" id="5383685at2759"/>
<gene>
    <name evidence="3" type="ORF">L211DRAFT_847948</name>
</gene>
<evidence type="ECO:0000313" key="3">
    <source>
        <dbReference type="EMBL" id="RPB25597.1"/>
    </source>
</evidence>
<reference evidence="3 4" key="1">
    <citation type="journal article" date="2018" name="Nat. Ecol. Evol.">
        <title>Pezizomycetes genomes reveal the molecular basis of ectomycorrhizal truffle lifestyle.</title>
        <authorList>
            <person name="Murat C."/>
            <person name="Payen T."/>
            <person name="Noel B."/>
            <person name="Kuo A."/>
            <person name="Morin E."/>
            <person name="Chen J."/>
            <person name="Kohler A."/>
            <person name="Krizsan K."/>
            <person name="Balestrini R."/>
            <person name="Da Silva C."/>
            <person name="Montanini B."/>
            <person name="Hainaut M."/>
            <person name="Levati E."/>
            <person name="Barry K.W."/>
            <person name="Belfiori B."/>
            <person name="Cichocki N."/>
            <person name="Clum A."/>
            <person name="Dockter R.B."/>
            <person name="Fauchery L."/>
            <person name="Guy J."/>
            <person name="Iotti M."/>
            <person name="Le Tacon F."/>
            <person name="Lindquist E.A."/>
            <person name="Lipzen A."/>
            <person name="Malagnac F."/>
            <person name="Mello A."/>
            <person name="Molinier V."/>
            <person name="Miyauchi S."/>
            <person name="Poulain J."/>
            <person name="Riccioni C."/>
            <person name="Rubini A."/>
            <person name="Sitrit Y."/>
            <person name="Splivallo R."/>
            <person name="Traeger S."/>
            <person name="Wang M."/>
            <person name="Zifcakova L."/>
            <person name="Wipf D."/>
            <person name="Zambonelli A."/>
            <person name="Paolocci F."/>
            <person name="Nowrousian M."/>
            <person name="Ottonello S."/>
            <person name="Baldrian P."/>
            <person name="Spatafora J.W."/>
            <person name="Henrissat B."/>
            <person name="Nagy L.G."/>
            <person name="Aury J.M."/>
            <person name="Wincker P."/>
            <person name="Grigoriev I.V."/>
            <person name="Bonfante P."/>
            <person name="Martin F.M."/>
        </authorList>
    </citation>
    <scope>NUCLEOTIDE SEQUENCE [LARGE SCALE GENOMIC DNA]</scope>
    <source>
        <strain evidence="3 4">ATCC MYA-4762</strain>
    </source>
</reference>
<feature type="region of interest" description="Disordered" evidence="2">
    <location>
        <begin position="460"/>
        <end position="491"/>
    </location>
</feature>
<protein>
    <submittedName>
        <fullName evidence="3">Uncharacterized protein</fullName>
    </submittedName>
</protein>
<keyword evidence="4" id="KW-1185">Reference proteome</keyword>
<dbReference type="InParanoid" id="A0A3N4LRN8"/>
<dbReference type="EMBL" id="ML121537">
    <property type="protein sequence ID" value="RPB25597.1"/>
    <property type="molecule type" value="Genomic_DNA"/>
</dbReference>
<dbReference type="AlphaFoldDB" id="A0A3N4LRN8"/>
<keyword evidence="1" id="KW-0175">Coiled coil</keyword>
<evidence type="ECO:0000256" key="1">
    <source>
        <dbReference type="SAM" id="Coils"/>
    </source>
</evidence>